<dbReference type="EMBL" id="BORC01000002">
    <property type="protein sequence ID" value="GIN61777.1"/>
    <property type="molecule type" value="Genomic_DNA"/>
</dbReference>
<dbReference type="GO" id="GO:0020037">
    <property type="term" value="F:heme binding"/>
    <property type="evidence" value="ECO:0007669"/>
    <property type="project" value="InterPro"/>
</dbReference>
<dbReference type="RefSeq" id="WP_212933508.1">
    <property type="nucleotide sequence ID" value="NZ_BORC01000002.1"/>
</dbReference>
<reference evidence="1" key="1">
    <citation type="submission" date="2021-03" db="EMBL/GenBank/DDBJ databases">
        <title>Antimicrobial resistance genes in bacteria isolated from Japanese honey, and their potential for conferring macrolide and lincosamide resistance in the American foulbrood pathogen Paenibacillus larvae.</title>
        <authorList>
            <person name="Okamoto M."/>
            <person name="Kumagai M."/>
            <person name="Kanamori H."/>
            <person name="Takamatsu D."/>
        </authorList>
    </citation>
    <scope>NUCLEOTIDE SEQUENCE</scope>
    <source>
        <strain evidence="1">J27TS8</strain>
    </source>
</reference>
<dbReference type="Proteomes" id="UP000682111">
    <property type="component" value="Unassembled WGS sequence"/>
</dbReference>
<comment type="caution">
    <text evidence="1">The sequence shown here is derived from an EMBL/GenBank/DDBJ whole genome shotgun (WGS) entry which is preliminary data.</text>
</comment>
<gene>
    <name evidence="1" type="ORF">J27TS8_17700</name>
</gene>
<proteinExistence type="predicted"/>
<dbReference type="GO" id="GO:0019825">
    <property type="term" value="F:oxygen binding"/>
    <property type="evidence" value="ECO:0007669"/>
    <property type="project" value="InterPro"/>
</dbReference>
<dbReference type="InterPro" id="IPR012292">
    <property type="entry name" value="Globin/Proto"/>
</dbReference>
<organism evidence="1 2">
    <name type="scientific">Robertmurraya siralis</name>
    <dbReference type="NCBI Taxonomy" id="77777"/>
    <lineage>
        <taxon>Bacteria</taxon>
        <taxon>Bacillati</taxon>
        <taxon>Bacillota</taxon>
        <taxon>Bacilli</taxon>
        <taxon>Bacillales</taxon>
        <taxon>Bacillaceae</taxon>
        <taxon>Robertmurraya</taxon>
    </lineage>
</organism>
<evidence type="ECO:0000313" key="1">
    <source>
        <dbReference type="EMBL" id="GIN61777.1"/>
    </source>
</evidence>
<keyword evidence="2" id="KW-1185">Reference proteome</keyword>
<accession>A0A920BTZ9</accession>
<dbReference type="SUPFAM" id="SSF46458">
    <property type="entry name" value="Globin-like"/>
    <property type="match status" value="1"/>
</dbReference>
<sequence>MFKKRKEKALRKNNWKNEEVISERIIVSHPMVTEKVKMLRLSKEDLYFVAYVKPLVETHIDGLVNEFYEQFFKYLI</sequence>
<dbReference type="AlphaFoldDB" id="A0A920BTZ9"/>
<evidence type="ECO:0000313" key="2">
    <source>
        <dbReference type="Proteomes" id="UP000682111"/>
    </source>
</evidence>
<dbReference type="InterPro" id="IPR009050">
    <property type="entry name" value="Globin-like_sf"/>
</dbReference>
<name>A0A920BTZ9_9BACI</name>
<protein>
    <submittedName>
        <fullName evidence="1">Uncharacterized protein</fullName>
    </submittedName>
</protein>
<dbReference type="Gene3D" id="1.10.490.10">
    <property type="entry name" value="Globins"/>
    <property type="match status" value="1"/>
</dbReference>